<organism evidence="13 14">
    <name type="scientific">Cynoglossus semilaevis</name>
    <name type="common">Tongue sole</name>
    <dbReference type="NCBI Taxonomy" id="244447"/>
    <lineage>
        <taxon>Eukaryota</taxon>
        <taxon>Metazoa</taxon>
        <taxon>Chordata</taxon>
        <taxon>Craniata</taxon>
        <taxon>Vertebrata</taxon>
        <taxon>Euteleostomi</taxon>
        <taxon>Actinopterygii</taxon>
        <taxon>Neopterygii</taxon>
        <taxon>Teleostei</taxon>
        <taxon>Neoteleostei</taxon>
        <taxon>Acanthomorphata</taxon>
        <taxon>Carangaria</taxon>
        <taxon>Pleuronectiformes</taxon>
        <taxon>Pleuronectoidei</taxon>
        <taxon>Cynoglossidae</taxon>
        <taxon>Cynoglossinae</taxon>
        <taxon>Cynoglossus</taxon>
    </lineage>
</organism>
<evidence type="ECO:0000256" key="6">
    <source>
        <dbReference type="ARBA" id="ARBA00022468"/>
    </source>
</evidence>
<evidence type="ECO:0000256" key="10">
    <source>
        <dbReference type="SAM" id="MobiDB-lite"/>
    </source>
</evidence>
<comment type="similarity">
    <text evidence="4">Belongs to the Rab3-GAP catalytic subunit family.</text>
</comment>
<dbReference type="OrthoDB" id="17346at2759"/>
<dbReference type="Ensembl" id="ENSCSET00000025678.1">
    <property type="protein sequence ID" value="ENSCSEP00000025341.1"/>
    <property type="gene ID" value="ENSCSEG00000016178.1"/>
</dbReference>
<protein>
    <recommendedName>
        <fullName evidence="5">Rab3 GTPase-activating protein catalytic subunit</fullName>
    </recommendedName>
</protein>
<dbReference type="PANTHER" id="PTHR21422:SF9">
    <property type="entry name" value="RAB3 GTPASE-ACTIVATING PROTEIN CATALYTIC SUBUNIT"/>
    <property type="match status" value="1"/>
</dbReference>
<feature type="domain" description="Rab3GAP catalytic subunit C-terminal" evidence="12">
    <location>
        <begin position="786"/>
        <end position="986"/>
    </location>
</feature>
<keyword evidence="14" id="KW-1185">Reference proteome</keyword>
<feature type="domain" description="Rab3GAP catalytic subunit conserved" evidence="11">
    <location>
        <begin position="619"/>
        <end position="774"/>
    </location>
</feature>
<dbReference type="PANTHER" id="PTHR21422">
    <property type="entry name" value="RAB3 GTPASE-ACTIVATING PROTEIN CATALYTIC SUBUNIT"/>
    <property type="match status" value="1"/>
</dbReference>
<feature type="region of interest" description="Disordered" evidence="10">
    <location>
        <begin position="604"/>
        <end position="624"/>
    </location>
</feature>
<evidence type="ECO:0000256" key="5">
    <source>
        <dbReference type="ARBA" id="ARBA00015817"/>
    </source>
</evidence>
<keyword evidence="8" id="KW-0256">Endoplasmic reticulum</keyword>
<dbReference type="InterPro" id="IPR045698">
    <property type="entry name" value="Rab3GAP1_C"/>
</dbReference>
<dbReference type="KEGG" id="csem:103381832"/>
<feature type="region of interest" description="Disordered" evidence="10">
    <location>
        <begin position="424"/>
        <end position="446"/>
    </location>
</feature>
<evidence type="ECO:0000256" key="7">
    <source>
        <dbReference type="ARBA" id="ARBA00022490"/>
    </source>
</evidence>
<dbReference type="InterPro" id="IPR026147">
    <property type="entry name" value="Rab3GAP1_conserved"/>
</dbReference>
<evidence type="ECO:0000313" key="14">
    <source>
        <dbReference type="Proteomes" id="UP000265120"/>
    </source>
</evidence>
<dbReference type="CTD" id="22930"/>
<dbReference type="OMA" id="KYAKHRR"/>
<feature type="compositionally biased region" description="Basic and acidic residues" evidence="10">
    <location>
        <begin position="612"/>
        <end position="624"/>
    </location>
</feature>
<feature type="compositionally biased region" description="Basic and acidic residues" evidence="10">
    <location>
        <begin position="538"/>
        <end position="554"/>
    </location>
</feature>
<keyword evidence="7" id="KW-0963">Cytoplasm</keyword>
<reference evidence="13" key="3">
    <citation type="submission" date="2025-09" db="UniProtKB">
        <authorList>
            <consortium name="Ensembl"/>
        </authorList>
    </citation>
    <scope>IDENTIFICATION</scope>
</reference>
<dbReference type="Pfam" id="PF13890">
    <property type="entry name" value="Rab3-GTPase_cat"/>
    <property type="match status" value="1"/>
</dbReference>
<reference evidence="13 14" key="1">
    <citation type="journal article" date="2014" name="Nat. Genet.">
        <title>Whole-genome sequence of a flatfish provides insights into ZW sex chromosome evolution and adaptation to a benthic lifestyle.</title>
        <authorList>
            <person name="Chen S."/>
            <person name="Zhang G."/>
            <person name="Shao C."/>
            <person name="Huang Q."/>
            <person name="Liu G."/>
            <person name="Zhang P."/>
            <person name="Song W."/>
            <person name="An N."/>
            <person name="Chalopin D."/>
            <person name="Volff J.N."/>
            <person name="Hong Y."/>
            <person name="Li Q."/>
            <person name="Sha Z."/>
            <person name="Zhou H."/>
            <person name="Xie M."/>
            <person name="Yu Q."/>
            <person name="Liu Y."/>
            <person name="Xiang H."/>
            <person name="Wang N."/>
            <person name="Wu K."/>
            <person name="Yang C."/>
            <person name="Zhou Q."/>
            <person name="Liao X."/>
            <person name="Yang L."/>
            <person name="Hu Q."/>
            <person name="Zhang J."/>
            <person name="Meng L."/>
            <person name="Jin L."/>
            <person name="Tian Y."/>
            <person name="Lian J."/>
            <person name="Yang J."/>
            <person name="Miao G."/>
            <person name="Liu S."/>
            <person name="Liang Z."/>
            <person name="Yan F."/>
            <person name="Li Y."/>
            <person name="Sun B."/>
            <person name="Zhang H."/>
            <person name="Zhang J."/>
            <person name="Zhu Y."/>
            <person name="Du M."/>
            <person name="Zhao Y."/>
            <person name="Schartl M."/>
            <person name="Tang Q."/>
            <person name="Wang J."/>
        </authorList>
    </citation>
    <scope>NUCLEOTIDE SEQUENCE</scope>
</reference>
<dbReference type="GeneID" id="103381832"/>
<dbReference type="GO" id="GO:0005783">
    <property type="term" value="C:endoplasmic reticulum"/>
    <property type="evidence" value="ECO:0007669"/>
    <property type="project" value="UniProtKB-SubCell"/>
</dbReference>
<evidence type="ECO:0000256" key="3">
    <source>
        <dbReference type="ARBA" id="ARBA00004496"/>
    </source>
</evidence>
<dbReference type="InParanoid" id="A0A3P8WIL0"/>
<evidence type="ECO:0000256" key="4">
    <source>
        <dbReference type="ARBA" id="ARBA00008856"/>
    </source>
</evidence>
<evidence type="ECO:0000256" key="8">
    <source>
        <dbReference type="ARBA" id="ARBA00022824"/>
    </source>
</evidence>
<keyword evidence="9" id="KW-0333">Golgi apparatus</keyword>
<name>A0A3P8WIL0_CYNSE</name>
<keyword evidence="6" id="KW-0343">GTPase activation</keyword>
<evidence type="ECO:0000259" key="11">
    <source>
        <dbReference type="Pfam" id="PF13890"/>
    </source>
</evidence>
<accession>A0A3P8WIL0</accession>
<comment type="subcellular location">
    <subcellularLocation>
        <location evidence="3">Cytoplasm</location>
    </subcellularLocation>
    <subcellularLocation>
        <location evidence="2">Endoplasmic reticulum</location>
    </subcellularLocation>
    <subcellularLocation>
        <location evidence="1">Golgi apparatus</location>
        <location evidence="1">cis-Golgi network</location>
    </subcellularLocation>
</comment>
<dbReference type="FunCoup" id="A0A3P8WIL0">
    <property type="interactions" value="551"/>
</dbReference>
<evidence type="ECO:0000259" key="12">
    <source>
        <dbReference type="Pfam" id="PF19533"/>
    </source>
</evidence>
<dbReference type="RefSeq" id="XP_008312604.1">
    <property type="nucleotide sequence ID" value="XM_008314382.3"/>
</dbReference>
<evidence type="ECO:0000256" key="1">
    <source>
        <dbReference type="ARBA" id="ARBA00004222"/>
    </source>
</evidence>
<dbReference type="AlphaFoldDB" id="A0A3P8WIL0"/>
<dbReference type="Pfam" id="PF19533">
    <property type="entry name" value="Rab3-GAP_cat_C"/>
    <property type="match status" value="1"/>
</dbReference>
<reference evidence="13" key="2">
    <citation type="submission" date="2025-08" db="UniProtKB">
        <authorList>
            <consortium name="Ensembl"/>
        </authorList>
    </citation>
    <scope>IDENTIFICATION</scope>
</reference>
<evidence type="ECO:0000256" key="9">
    <source>
        <dbReference type="ARBA" id="ARBA00023034"/>
    </source>
</evidence>
<sequence length="986" mass="110597">MAADSDPETEVFEITDFTTASEWERFVSRIEEVLNDWKLIGNSSDRLPIEKGEYTRSTWEEKSQEINFADFKFYITHYVLVQDQQTEDVKDNVEEDAFPVAMQDLLCMNNDFPPRAHCLVRWYGLREFVVVSPGANCEAIISESKCNLLHSSVSIALANSGCQVPLFVQVQQKWRKMFAGECQGPGVRTDFEMVHLKKAPSQYNHLSGLLDIFKSKIGCCLSPLPPVNIAIRFTYVLQDWQQYSWPQQPPDFDTLLGSEVGGVEFGKLPFGACEEPISELHLATTWPNLTEGIVVDNEVYSDLDPLQAPHWSVRVRTAENPQCLLGDLLTEFLRLCSRKESTEEVLGRRLGEDEGKENADISSALSRLTEPAAAVPISKLSVSNMVHSARKHIRRHKRNDESPLSADVLNSVLLYLFPDAAVEKSPDSKNKTANTNSSGKSEQEKQSDHNIFLQLKSAPSDSLTYRLALCVCLINYSHGGLRAVAHLWQEFVLELRYRWENNYLVYGLTGGPPDLRCCLLHQKLQMLNCCIERKRARDETRKAQDGNKDRERKVSGSTNNSGSHECPTLTPAASSTTKEVSPGKSWDSWSDSEDEFFECLSDQGEAEAPQPEGEKEVNKSKAEGRLHPYNNMTLLHSAEPLYVPVTQEPAPMTEDLLEEQSEVLAKLGTSAEGTHLRARMQSACLLSDMESFKAANPGCVLEDFVRWYSPRDYVEEEEVDEKGNTVVKGSLSPRMKIPGNMWVEAWETARVVPARRQRRLFDDTKEAEKVLHFLAVQKPADLTRHLLPCIIHAAILKLKDEEVVEDIPTVRKSIQQATSQASKLFSPFNQDHKKLEDFISQLISMEIAITRARSLKAKFAVSEGEKAEDAAELENFVSSLLEEPEVVVLGAGQGPAGSIIHRLFVSAQRAALLSPLDEDFGNDRKQTGGSNKVPDFPPPAGREILLRTCVPRPAPYSKALPQRLFCVLMKEEFRLAGAFSLDTAFF</sequence>
<feature type="region of interest" description="Disordered" evidence="10">
    <location>
        <begin position="918"/>
        <end position="939"/>
    </location>
</feature>
<evidence type="ECO:0000313" key="13">
    <source>
        <dbReference type="Ensembl" id="ENSCSEP00000025341.1"/>
    </source>
</evidence>
<feature type="region of interest" description="Disordered" evidence="10">
    <location>
        <begin position="538"/>
        <end position="590"/>
    </location>
</feature>
<dbReference type="InterPro" id="IPR045700">
    <property type="entry name" value="Rab3GAP1"/>
</dbReference>
<dbReference type="Proteomes" id="UP000265120">
    <property type="component" value="Chromosome 8"/>
</dbReference>
<dbReference type="GeneTree" id="ENSGT00390000006705"/>
<dbReference type="GO" id="GO:0005096">
    <property type="term" value="F:GTPase activator activity"/>
    <property type="evidence" value="ECO:0007669"/>
    <property type="project" value="UniProtKB-KW"/>
</dbReference>
<evidence type="ECO:0000256" key="2">
    <source>
        <dbReference type="ARBA" id="ARBA00004240"/>
    </source>
</evidence>
<feature type="compositionally biased region" description="Polar residues" evidence="10">
    <location>
        <begin position="431"/>
        <end position="440"/>
    </location>
</feature>
<proteinExistence type="inferred from homology"/>
<dbReference type="GO" id="GO:0005794">
    <property type="term" value="C:Golgi apparatus"/>
    <property type="evidence" value="ECO:0007669"/>
    <property type="project" value="UniProtKB-SubCell"/>
</dbReference>
<dbReference type="STRING" id="244447.ENSCSEP00000025341"/>